<sequence length="135" mass="15180">MAKSYGRLTELNSGLVRLRDNVKDVKPDYERLVDTQMRLAAVEGEAYMKEHAPWLDSTGNRKDRVPGAARSGLNTTTSLEFSHKSITFSHGVDYGIWLEIENNGKDQIIMPSVAVMAKRLMKSLRGSLSELRKRA</sequence>
<dbReference type="STRING" id="216594.MMAR_3892"/>
<protein>
    <submittedName>
        <fullName evidence="1">Conserved hypothetical phage-related protein</fullName>
    </submittedName>
</protein>
<keyword evidence="2" id="KW-1185">Reference proteome</keyword>
<dbReference type="EMBL" id="CP000854">
    <property type="protein sequence ID" value="ACC42304.1"/>
    <property type="molecule type" value="Genomic_DNA"/>
</dbReference>
<dbReference type="HOGENOM" id="CLU_1883462_0_0_11"/>
<dbReference type="RefSeq" id="WP_012395490.1">
    <property type="nucleotide sequence ID" value="NC_010612.1"/>
</dbReference>
<dbReference type="AlphaFoldDB" id="B2HPF2"/>
<accession>B2HPF2</accession>
<evidence type="ECO:0000313" key="2">
    <source>
        <dbReference type="Proteomes" id="UP000001190"/>
    </source>
</evidence>
<dbReference type="Proteomes" id="UP000001190">
    <property type="component" value="Chromosome"/>
</dbReference>
<gene>
    <name evidence="1" type="ordered locus">MMAR_3892</name>
</gene>
<organism evidence="1 2">
    <name type="scientific">Mycobacterium marinum (strain ATCC BAA-535 / M)</name>
    <dbReference type="NCBI Taxonomy" id="216594"/>
    <lineage>
        <taxon>Bacteria</taxon>
        <taxon>Bacillati</taxon>
        <taxon>Actinomycetota</taxon>
        <taxon>Actinomycetes</taxon>
        <taxon>Mycobacteriales</taxon>
        <taxon>Mycobacteriaceae</taxon>
        <taxon>Mycobacterium</taxon>
        <taxon>Mycobacterium ulcerans group</taxon>
    </lineage>
</organism>
<dbReference type="KEGG" id="mmi:MMAR_3892"/>
<name>B2HPF2_MYCMM</name>
<reference evidence="1 2" key="1">
    <citation type="journal article" date="2008" name="Genome Res.">
        <title>Insights from the complete genome sequence of Mycobacterium marinum on the evolution of Mycobacterium tuberculosis.</title>
        <authorList>
            <person name="Stinear T.P."/>
            <person name="Seemann T."/>
            <person name="Harrison P.F."/>
            <person name="Jenkin G.A."/>
            <person name="Davies J.K."/>
            <person name="Johnson P.D."/>
            <person name="Abdellah Z."/>
            <person name="Arrowsmith C."/>
            <person name="Chillingworth T."/>
            <person name="Churcher C."/>
            <person name="Clarke K."/>
            <person name="Cronin A."/>
            <person name="Davis P."/>
            <person name="Goodhead I."/>
            <person name="Holroyd N."/>
            <person name="Jagels K."/>
            <person name="Lord A."/>
            <person name="Moule S."/>
            <person name="Mungall K."/>
            <person name="Norbertczak H."/>
            <person name="Quail M.A."/>
            <person name="Rabbinowitsch E."/>
            <person name="Walker D."/>
            <person name="White B."/>
            <person name="Whitehead S."/>
            <person name="Small P.L."/>
            <person name="Brosch R."/>
            <person name="Ramakrishnan L."/>
            <person name="Fischbach M.A."/>
            <person name="Parkhill J."/>
            <person name="Cole S.T."/>
        </authorList>
    </citation>
    <scope>NUCLEOTIDE SEQUENCE [LARGE SCALE GENOMIC DNA]</scope>
    <source>
        <strain evidence="2">ATCC BAA-535 / M</strain>
    </source>
</reference>
<proteinExistence type="predicted"/>
<evidence type="ECO:0000313" key="1">
    <source>
        <dbReference type="EMBL" id="ACC42304.1"/>
    </source>
</evidence>
<dbReference type="OrthoDB" id="4721220at2"/>